<protein>
    <submittedName>
        <fullName evidence="2">Uncharacterized protein</fullName>
    </submittedName>
</protein>
<sequence>MMFGACDEFASHFLSNYRGYSCRKAHTLTYTTHNRERTHRRHSSSSSLESGDSHAFTGIRVSHIKCKCDASNANSRDNAELLKSIRYRGVVLLEYKEVKPTTTRCDRSGSFIVKGRPCTTPQHRAHFGYS</sequence>
<dbReference type="Proteomes" id="UP000886520">
    <property type="component" value="Chromosome 11"/>
</dbReference>
<organism evidence="2 3">
    <name type="scientific">Adiantum capillus-veneris</name>
    <name type="common">Maidenhair fern</name>
    <dbReference type="NCBI Taxonomy" id="13818"/>
    <lineage>
        <taxon>Eukaryota</taxon>
        <taxon>Viridiplantae</taxon>
        <taxon>Streptophyta</taxon>
        <taxon>Embryophyta</taxon>
        <taxon>Tracheophyta</taxon>
        <taxon>Polypodiopsida</taxon>
        <taxon>Polypodiidae</taxon>
        <taxon>Polypodiales</taxon>
        <taxon>Pteridineae</taxon>
        <taxon>Pteridaceae</taxon>
        <taxon>Vittarioideae</taxon>
        <taxon>Adiantum</taxon>
    </lineage>
</organism>
<accession>A0A9D4ZHL8</accession>
<comment type="caution">
    <text evidence="2">The sequence shown here is derived from an EMBL/GenBank/DDBJ whole genome shotgun (WGS) entry which is preliminary data.</text>
</comment>
<proteinExistence type="predicted"/>
<evidence type="ECO:0000256" key="1">
    <source>
        <dbReference type="SAM" id="MobiDB-lite"/>
    </source>
</evidence>
<dbReference type="OrthoDB" id="10684401at2759"/>
<evidence type="ECO:0000313" key="2">
    <source>
        <dbReference type="EMBL" id="KAI5073390.1"/>
    </source>
</evidence>
<keyword evidence="3" id="KW-1185">Reference proteome</keyword>
<reference evidence="2" key="1">
    <citation type="submission" date="2021-01" db="EMBL/GenBank/DDBJ databases">
        <title>Adiantum capillus-veneris genome.</title>
        <authorList>
            <person name="Fang Y."/>
            <person name="Liao Q."/>
        </authorList>
    </citation>
    <scope>NUCLEOTIDE SEQUENCE</scope>
    <source>
        <strain evidence="2">H3</strain>
        <tissue evidence="2">Leaf</tissue>
    </source>
</reference>
<gene>
    <name evidence="2" type="ORF">GOP47_0011403</name>
</gene>
<feature type="region of interest" description="Disordered" evidence="1">
    <location>
        <begin position="33"/>
        <end position="52"/>
    </location>
</feature>
<evidence type="ECO:0000313" key="3">
    <source>
        <dbReference type="Proteomes" id="UP000886520"/>
    </source>
</evidence>
<dbReference type="AlphaFoldDB" id="A0A9D4ZHL8"/>
<name>A0A9D4ZHL8_ADICA</name>
<dbReference type="EMBL" id="JABFUD020000011">
    <property type="protein sequence ID" value="KAI5073390.1"/>
    <property type="molecule type" value="Genomic_DNA"/>
</dbReference>